<feature type="transmembrane region" description="Helical" evidence="7">
    <location>
        <begin position="53"/>
        <end position="72"/>
    </location>
</feature>
<evidence type="ECO:0000313" key="9">
    <source>
        <dbReference type="Proteomes" id="UP000218151"/>
    </source>
</evidence>
<feature type="transmembrane region" description="Helical" evidence="7">
    <location>
        <begin position="259"/>
        <end position="283"/>
    </location>
</feature>
<dbReference type="InterPro" id="IPR050833">
    <property type="entry name" value="Poly_Biosynth_Transport"/>
</dbReference>
<evidence type="ECO:0000256" key="6">
    <source>
        <dbReference type="ARBA" id="ARBA00023136"/>
    </source>
</evidence>
<dbReference type="Pfam" id="PF13440">
    <property type="entry name" value="Polysacc_synt_3"/>
    <property type="match status" value="1"/>
</dbReference>
<feature type="transmembrane region" description="Helical" evidence="7">
    <location>
        <begin position="185"/>
        <end position="206"/>
    </location>
</feature>
<feature type="transmembrane region" description="Helical" evidence="7">
    <location>
        <begin position="160"/>
        <end position="179"/>
    </location>
</feature>
<comment type="subcellular location">
    <subcellularLocation>
        <location evidence="1">Cell membrane</location>
        <topology evidence="1">Multi-pass membrane protein</topology>
    </subcellularLocation>
</comment>
<keyword evidence="3" id="KW-1003">Cell membrane</keyword>
<evidence type="ECO:0000256" key="3">
    <source>
        <dbReference type="ARBA" id="ARBA00022475"/>
    </source>
</evidence>
<keyword evidence="4 7" id="KW-0812">Transmembrane</keyword>
<evidence type="ECO:0000256" key="5">
    <source>
        <dbReference type="ARBA" id="ARBA00022989"/>
    </source>
</evidence>
<gene>
    <name evidence="8" type="ORF">CKY28_12760</name>
</gene>
<dbReference type="OrthoDB" id="7605542at2"/>
<evidence type="ECO:0000313" key="8">
    <source>
        <dbReference type="EMBL" id="PAX06940.1"/>
    </source>
</evidence>
<feature type="transmembrane region" description="Helical" evidence="7">
    <location>
        <begin position="218"/>
        <end position="239"/>
    </location>
</feature>
<evidence type="ECO:0000256" key="4">
    <source>
        <dbReference type="ARBA" id="ARBA00022692"/>
    </source>
</evidence>
<keyword evidence="6 7" id="KW-0472">Membrane</keyword>
<feature type="transmembrane region" description="Helical" evidence="7">
    <location>
        <begin position="455"/>
        <end position="479"/>
    </location>
</feature>
<dbReference type="PANTHER" id="PTHR30250">
    <property type="entry name" value="PST FAMILY PREDICTED COLANIC ACID TRANSPORTER"/>
    <property type="match status" value="1"/>
</dbReference>
<reference evidence="9" key="1">
    <citation type="submission" date="2017-09" db="EMBL/GenBank/DDBJ databases">
        <authorList>
            <person name="Feng G."/>
            <person name="Zhu H."/>
        </authorList>
    </citation>
    <scope>NUCLEOTIDE SEQUENCE [LARGE SCALE GENOMIC DNA]</scope>
    <source>
        <strain evidence="9">1PNM-20</strain>
    </source>
</reference>
<comment type="caution">
    <text evidence="8">The sequence shown here is derived from an EMBL/GenBank/DDBJ whole genome shotgun (WGS) entry which is preliminary data.</text>
</comment>
<evidence type="ECO:0000256" key="7">
    <source>
        <dbReference type="SAM" id="Phobius"/>
    </source>
</evidence>
<keyword evidence="5 7" id="KW-1133">Transmembrane helix</keyword>
<evidence type="ECO:0000256" key="2">
    <source>
        <dbReference type="ARBA" id="ARBA00007430"/>
    </source>
</evidence>
<proteinExistence type="inferred from homology"/>
<feature type="transmembrane region" description="Helical" evidence="7">
    <location>
        <begin position="131"/>
        <end position="148"/>
    </location>
</feature>
<feature type="transmembrane region" description="Helical" evidence="7">
    <location>
        <begin position="295"/>
        <end position="316"/>
    </location>
</feature>
<sequence>MSAASPTPNHASDRFVAQVRRAILWRSGSHIVAQAVQWGATFLVIRILQPADYGLFAMTGVVLVLLNLLNGYGMASGVVQRPEVTRREVAQLFGLLIAVNACLAAAQWLLAPAFASYYRQPAVADLLRVQALLYACTPFVALPQALLAREMDFSGQAKANIAGAFAGGATALGGALGGWGVWTLVWAPIAIFATRGLVLTWAVGGLPRPVFDVRGTGALLRFGGFMAAGQFFGFLWTQADMFIGGRHLSAHQLGLYSTALFLAQIFVSKFAPPIHDVAFATYAKLQHDRPAAGRAFLQFARLICVAGMPFHLGLAVTAEPLVLTLLGSQWADAAPIVQVLAASMAFYTVYVLLGPAAEGLGRPGLAAGNNAVAALVTPALLLVTVRWGVIGLAASWAIVFPLLLAIGLHRVLPLLELSRRALFRVVAPPTAAALAMAAVVVLADRFAADLPAPVRLLLLVGLGGAVYGGWMLAFARDALGKLWSLARRR</sequence>
<dbReference type="CDD" id="cd13127">
    <property type="entry name" value="MATE_tuaB_like"/>
    <property type="match status" value="1"/>
</dbReference>
<comment type="similarity">
    <text evidence="2">Belongs to the polysaccharide synthase family.</text>
</comment>
<feature type="transmembrane region" description="Helical" evidence="7">
    <location>
        <begin position="421"/>
        <end position="443"/>
    </location>
</feature>
<feature type="transmembrane region" description="Helical" evidence="7">
    <location>
        <begin position="92"/>
        <end position="111"/>
    </location>
</feature>
<organism evidence="8 9">
    <name type="scientific">Sphingomonas lenta</name>
    <dbReference type="NCBI Taxonomy" id="1141887"/>
    <lineage>
        <taxon>Bacteria</taxon>
        <taxon>Pseudomonadati</taxon>
        <taxon>Pseudomonadota</taxon>
        <taxon>Alphaproteobacteria</taxon>
        <taxon>Sphingomonadales</taxon>
        <taxon>Sphingomonadaceae</taxon>
        <taxon>Sphingomonas</taxon>
    </lineage>
</organism>
<protein>
    <submittedName>
        <fullName evidence="8">Lipopolysaccharide biosynthesis protein</fullName>
    </submittedName>
</protein>
<dbReference type="AlphaFoldDB" id="A0A2A2SCL8"/>
<name>A0A2A2SCL8_9SPHN</name>
<dbReference type="Proteomes" id="UP000218151">
    <property type="component" value="Unassembled WGS sequence"/>
</dbReference>
<evidence type="ECO:0000256" key="1">
    <source>
        <dbReference type="ARBA" id="ARBA00004651"/>
    </source>
</evidence>
<feature type="transmembrane region" description="Helical" evidence="7">
    <location>
        <begin position="365"/>
        <end position="383"/>
    </location>
</feature>
<dbReference type="PANTHER" id="PTHR30250:SF10">
    <property type="entry name" value="LIPOPOLYSACCHARIDE BIOSYNTHESIS PROTEIN WZXC"/>
    <property type="match status" value="1"/>
</dbReference>
<dbReference type="GO" id="GO:0005886">
    <property type="term" value="C:plasma membrane"/>
    <property type="evidence" value="ECO:0007669"/>
    <property type="project" value="UniProtKB-SubCell"/>
</dbReference>
<accession>A0A2A2SCL8</accession>
<feature type="transmembrane region" description="Helical" evidence="7">
    <location>
        <begin position="389"/>
        <end position="409"/>
    </location>
</feature>
<feature type="transmembrane region" description="Helical" evidence="7">
    <location>
        <begin position="336"/>
        <end position="353"/>
    </location>
</feature>
<dbReference type="EMBL" id="NSLI01000004">
    <property type="protein sequence ID" value="PAX06940.1"/>
    <property type="molecule type" value="Genomic_DNA"/>
</dbReference>
<keyword evidence="9" id="KW-1185">Reference proteome</keyword>